<dbReference type="SUPFAM" id="SSF46785">
    <property type="entry name" value="Winged helix' DNA-binding domain"/>
    <property type="match status" value="1"/>
</dbReference>
<dbReference type="GO" id="GO:0043200">
    <property type="term" value="P:response to amino acid"/>
    <property type="evidence" value="ECO:0007669"/>
    <property type="project" value="TreeGrafter"/>
</dbReference>
<dbReference type="InterPro" id="IPR000485">
    <property type="entry name" value="AsnC-type_HTH_dom"/>
</dbReference>
<dbReference type="RefSeq" id="WP_107987783.1">
    <property type="nucleotide sequence ID" value="NZ_QAYG01000001.1"/>
</dbReference>
<evidence type="ECO:0000259" key="4">
    <source>
        <dbReference type="PROSITE" id="PS50956"/>
    </source>
</evidence>
<dbReference type="SUPFAM" id="SSF54909">
    <property type="entry name" value="Dimeric alpha+beta barrel"/>
    <property type="match status" value="1"/>
</dbReference>
<keyword evidence="3" id="KW-0804">Transcription</keyword>
<dbReference type="InterPro" id="IPR036390">
    <property type="entry name" value="WH_DNA-bd_sf"/>
</dbReference>
<evidence type="ECO:0000313" key="6">
    <source>
        <dbReference type="Proteomes" id="UP000244081"/>
    </source>
</evidence>
<dbReference type="AlphaFoldDB" id="A0A2T5VEK4"/>
<organism evidence="5 6">
    <name type="scientific">Breoghania corrubedonensis</name>
    <dbReference type="NCBI Taxonomy" id="665038"/>
    <lineage>
        <taxon>Bacteria</taxon>
        <taxon>Pseudomonadati</taxon>
        <taxon>Pseudomonadota</taxon>
        <taxon>Alphaproteobacteria</taxon>
        <taxon>Hyphomicrobiales</taxon>
        <taxon>Stappiaceae</taxon>
        <taxon>Breoghania</taxon>
    </lineage>
</organism>
<dbReference type="EMBL" id="QAYG01000001">
    <property type="protein sequence ID" value="PTW62180.1"/>
    <property type="molecule type" value="Genomic_DNA"/>
</dbReference>
<reference evidence="5 6" key="1">
    <citation type="submission" date="2018-04" db="EMBL/GenBank/DDBJ databases">
        <title>Genomic Encyclopedia of Archaeal and Bacterial Type Strains, Phase II (KMG-II): from individual species to whole genera.</title>
        <authorList>
            <person name="Goeker M."/>
        </authorList>
    </citation>
    <scope>NUCLEOTIDE SEQUENCE [LARGE SCALE GENOMIC DNA]</scope>
    <source>
        <strain evidence="5 6">DSM 23382</strain>
    </source>
</reference>
<dbReference type="InterPro" id="IPR011991">
    <property type="entry name" value="ArsR-like_HTH"/>
</dbReference>
<dbReference type="Proteomes" id="UP000244081">
    <property type="component" value="Unassembled WGS sequence"/>
</dbReference>
<dbReference type="PANTHER" id="PTHR30154">
    <property type="entry name" value="LEUCINE-RESPONSIVE REGULATORY PROTEIN"/>
    <property type="match status" value="1"/>
</dbReference>
<evidence type="ECO:0000256" key="2">
    <source>
        <dbReference type="ARBA" id="ARBA00023125"/>
    </source>
</evidence>
<sequence>MKFDTRDKAILRALQDNGRLTNAELAEMVNLSPSACLRRTKMLEEAGIIAGYAMLLNAKAVGLAGTAFVQVTLKGQRREELDRFEKAVANIPEILECYLLAGQYDYMLRIAYRDAEDLERMHKDTLTGLPGVDRVQSMLTLRTVKRTTKLPV</sequence>
<dbReference type="InterPro" id="IPR036388">
    <property type="entry name" value="WH-like_DNA-bd_sf"/>
</dbReference>
<feature type="domain" description="HTH asnC-type" evidence="4">
    <location>
        <begin position="3"/>
        <end position="64"/>
    </location>
</feature>
<dbReference type="SMART" id="SM00344">
    <property type="entry name" value="HTH_ASNC"/>
    <property type="match status" value="1"/>
</dbReference>
<dbReference type="InterPro" id="IPR019887">
    <property type="entry name" value="Tscrpt_reg_AsnC/Lrp_C"/>
</dbReference>
<dbReference type="PANTHER" id="PTHR30154:SF34">
    <property type="entry name" value="TRANSCRIPTIONAL REGULATOR AZLB"/>
    <property type="match status" value="1"/>
</dbReference>
<dbReference type="PRINTS" id="PR00033">
    <property type="entry name" value="HTHASNC"/>
</dbReference>
<dbReference type="Pfam" id="PF01037">
    <property type="entry name" value="AsnC_trans_reg"/>
    <property type="match status" value="1"/>
</dbReference>
<dbReference type="GO" id="GO:0005829">
    <property type="term" value="C:cytosol"/>
    <property type="evidence" value="ECO:0007669"/>
    <property type="project" value="TreeGrafter"/>
</dbReference>
<comment type="caution">
    <text evidence="5">The sequence shown here is derived from an EMBL/GenBank/DDBJ whole genome shotgun (WGS) entry which is preliminary data.</text>
</comment>
<dbReference type="OrthoDB" id="8085200at2"/>
<dbReference type="InterPro" id="IPR019885">
    <property type="entry name" value="Tscrpt_reg_HTH_AsnC-type_CS"/>
</dbReference>
<accession>A0A2T5VEK4</accession>
<dbReference type="InterPro" id="IPR011008">
    <property type="entry name" value="Dimeric_a/b-barrel"/>
</dbReference>
<dbReference type="Pfam" id="PF13412">
    <property type="entry name" value="HTH_24"/>
    <property type="match status" value="1"/>
</dbReference>
<evidence type="ECO:0000313" key="5">
    <source>
        <dbReference type="EMBL" id="PTW62180.1"/>
    </source>
</evidence>
<evidence type="ECO:0000256" key="3">
    <source>
        <dbReference type="ARBA" id="ARBA00023163"/>
    </source>
</evidence>
<keyword evidence="1" id="KW-0805">Transcription regulation</keyword>
<dbReference type="GO" id="GO:0006355">
    <property type="term" value="P:regulation of DNA-templated transcription"/>
    <property type="evidence" value="ECO:0007669"/>
    <property type="project" value="UniProtKB-ARBA"/>
</dbReference>
<dbReference type="Gene3D" id="1.10.10.10">
    <property type="entry name" value="Winged helix-like DNA-binding domain superfamily/Winged helix DNA-binding domain"/>
    <property type="match status" value="1"/>
</dbReference>
<keyword evidence="6" id="KW-1185">Reference proteome</keyword>
<dbReference type="CDD" id="cd00090">
    <property type="entry name" value="HTH_ARSR"/>
    <property type="match status" value="1"/>
</dbReference>
<proteinExistence type="predicted"/>
<dbReference type="InterPro" id="IPR019888">
    <property type="entry name" value="Tscrpt_reg_AsnC-like"/>
</dbReference>
<evidence type="ECO:0000256" key="1">
    <source>
        <dbReference type="ARBA" id="ARBA00023015"/>
    </source>
</evidence>
<dbReference type="GO" id="GO:0043565">
    <property type="term" value="F:sequence-specific DNA binding"/>
    <property type="evidence" value="ECO:0007669"/>
    <property type="project" value="InterPro"/>
</dbReference>
<keyword evidence="2" id="KW-0238">DNA-binding</keyword>
<dbReference type="PROSITE" id="PS50956">
    <property type="entry name" value="HTH_ASNC_2"/>
    <property type="match status" value="1"/>
</dbReference>
<dbReference type="PROSITE" id="PS00519">
    <property type="entry name" value="HTH_ASNC_1"/>
    <property type="match status" value="1"/>
</dbReference>
<gene>
    <name evidence="5" type="ORF">C8N35_101217</name>
</gene>
<name>A0A2T5VEK4_9HYPH</name>
<dbReference type="Gene3D" id="3.30.70.920">
    <property type="match status" value="1"/>
</dbReference>
<protein>
    <submittedName>
        <fullName evidence="5">AsnC family transcriptional regulator</fullName>
    </submittedName>
</protein>